<name>A0A0R2PTS2_9GAMM</name>
<protein>
    <recommendedName>
        <fullName evidence="7">VTT domain-containing protein</fullName>
    </recommendedName>
</protein>
<evidence type="ECO:0000256" key="2">
    <source>
        <dbReference type="ARBA" id="ARBA00022475"/>
    </source>
</evidence>
<keyword evidence="5 6" id="KW-0472">Membrane</keyword>
<gene>
    <name evidence="8" type="ORF">ABR63_06640</name>
</gene>
<dbReference type="InterPro" id="IPR032816">
    <property type="entry name" value="VTT_dom"/>
</dbReference>
<accession>A0A0R2PTS2</accession>
<evidence type="ECO:0000256" key="3">
    <source>
        <dbReference type="ARBA" id="ARBA00022692"/>
    </source>
</evidence>
<feature type="transmembrane region" description="Helical" evidence="6">
    <location>
        <begin position="46"/>
        <end position="74"/>
    </location>
</feature>
<keyword evidence="2" id="KW-1003">Cell membrane</keyword>
<feature type="transmembrane region" description="Helical" evidence="6">
    <location>
        <begin position="191"/>
        <end position="209"/>
    </location>
</feature>
<dbReference type="Proteomes" id="UP000050874">
    <property type="component" value="Unassembled WGS sequence"/>
</dbReference>
<feature type="transmembrane region" description="Helical" evidence="6">
    <location>
        <begin position="161"/>
        <end position="179"/>
    </location>
</feature>
<dbReference type="InterPro" id="IPR051311">
    <property type="entry name" value="DedA_domain"/>
</dbReference>
<evidence type="ECO:0000313" key="8">
    <source>
        <dbReference type="EMBL" id="KRO41337.1"/>
    </source>
</evidence>
<evidence type="ECO:0000259" key="7">
    <source>
        <dbReference type="Pfam" id="PF09335"/>
    </source>
</evidence>
<dbReference type="PANTHER" id="PTHR42709:SF6">
    <property type="entry name" value="UNDECAPRENYL PHOSPHATE TRANSPORTER A"/>
    <property type="match status" value="1"/>
</dbReference>
<evidence type="ECO:0000256" key="4">
    <source>
        <dbReference type="ARBA" id="ARBA00022989"/>
    </source>
</evidence>
<evidence type="ECO:0000256" key="1">
    <source>
        <dbReference type="ARBA" id="ARBA00004651"/>
    </source>
</evidence>
<reference evidence="9" key="1">
    <citation type="submission" date="2015-10" db="EMBL/GenBank/DDBJ databases">
        <title>Metagenome-Assembled Genomes uncover a global brackish microbiome.</title>
        <authorList>
            <person name="Hugerth L.W."/>
            <person name="Larsson J."/>
            <person name="Alneberg J."/>
            <person name="Lindh M.V."/>
            <person name="Legrand C."/>
            <person name="Pinhassi J."/>
            <person name="Andersson A."/>
        </authorList>
    </citation>
    <scope>NUCLEOTIDE SEQUENCE [LARGE SCALE GENOMIC DNA]</scope>
</reference>
<proteinExistence type="predicted"/>
<feature type="transmembrane region" description="Helical" evidence="6">
    <location>
        <begin position="80"/>
        <end position="100"/>
    </location>
</feature>
<comment type="caution">
    <text evidence="8">The sequence shown here is derived from an EMBL/GenBank/DDBJ whole genome shotgun (WGS) entry which is preliminary data.</text>
</comment>
<keyword evidence="4 6" id="KW-1133">Transmembrane helix</keyword>
<comment type="subcellular location">
    <subcellularLocation>
        <location evidence="1">Cell membrane</location>
        <topology evidence="1">Multi-pass membrane protein</topology>
    </subcellularLocation>
</comment>
<evidence type="ECO:0000256" key="6">
    <source>
        <dbReference type="SAM" id="Phobius"/>
    </source>
</evidence>
<evidence type="ECO:0000313" key="9">
    <source>
        <dbReference type="Proteomes" id="UP000050874"/>
    </source>
</evidence>
<dbReference type="GO" id="GO:0005886">
    <property type="term" value="C:plasma membrane"/>
    <property type="evidence" value="ECO:0007669"/>
    <property type="project" value="UniProtKB-SubCell"/>
</dbReference>
<dbReference type="AlphaFoldDB" id="A0A0R2PTS2"/>
<dbReference type="PANTHER" id="PTHR42709">
    <property type="entry name" value="ALKALINE PHOSPHATASE LIKE PROTEIN"/>
    <property type="match status" value="1"/>
</dbReference>
<sequence length="227" mass="24676">MKSLLKIMLTLALFFASTFIILKSTGMITVEKIELWLEMAKTANPLYVGAIIAGLLFADLFVAVPTLTVMILGGFFLGPIYGAIAGVIGLFAAGTCGYGISRKYGDYLINFLIKDSEKRAEAIAMFREHGAIVILLSRATPILPEVSACMAGMTRMPFRKFLALWLISAVPVAVIAAYAGSISTLEDPMPAILTIIGLSAFFWTGWFIFKRIQKRKGSLKPAPKLDV</sequence>
<dbReference type="Pfam" id="PF09335">
    <property type="entry name" value="VTT_dom"/>
    <property type="match status" value="1"/>
</dbReference>
<feature type="transmembrane region" description="Helical" evidence="6">
    <location>
        <begin position="6"/>
        <end position="25"/>
    </location>
</feature>
<dbReference type="EMBL" id="LIAV01000007">
    <property type="protein sequence ID" value="KRO41337.1"/>
    <property type="molecule type" value="Genomic_DNA"/>
</dbReference>
<keyword evidence="3 6" id="KW-0812">Transmembrane</keyword>
<feature type="domain" description="VTT" evidence="7">
    <location>
        <begin position="64"/>
        <end position="181"/>
    </location>
</feature>
<evidence type="ECO:0000256" key="5">
    <source>
        <dbReference type="ARBA" id="ARBA00023136"/>
    </source>
</evidence>
<organism evidence="8 9">
    <name type="scientific">SAR86 cluster bacterium BACL1 MAG-120920-bin57</name>
    <dbReference type="NCBI Taxonomy" id="1655571"/>
    <lineage>
        <taxon>Bacteria</taxon>
        <taxon>Pseudomonadati</taxon>
        <taxon>Pseudomonadota</taxon>
        <taxon>Gammaproteobacteria</taxon>
        <taxon>SAR86 cluster</taxon>
    </lineage>
</organism>